<name>A0A9D1LJF6_9FIRM</name>
<gene>
    <name evidence="1" type="ORF">IAD19_04675</name>
</gene>
<sequence length="191" mass="21462">MERSSRILLLLGPQRQNGWQVALSLGHRMSKTLPVELYSDGVPFRPANSRFYSHRCSHWACPPLRPVALIDAQGSQGVRQLAQWAVPLKEHGYELYLLVYPFSPPADTPRQTVRLIRQAQQRTGLQAKGLIHCPLPGHALCQSLDFIQTCSRQLQTPVVLHAAPASLLHQFSKEDRLTLSCLRLEEESVLG</sequence>
<organism evidence="1 2">
    <name type="scientific">Candidatus Egerieicola faecale</name>
    <dbReference type="NCBI Taxonomy" id="2840774"/>
    <lineage>
        <taxon>Bacteria</taxon>
        <taxon>Bacillati</taxon>
        <taxon>Bacillota</taxon>
        <taxon>Clostridia</taxon>
        <taxon>Eubacteriales</taxon>
        <taxon>Oscillospiraceae</taxon>
        <taxon>Oscillospiraceae incertae sedis</taxon>
        <taxon>Candidatus Egerieicola</taxon>
    </lineage>
</organism>
<comment type="caution">
    <text evidence="1">The sequence shown here is derived from an EMBL/GenBank/DDBJ whole genome shotgun (WGS) entry which is preliminary data.</text>
</comment>
<dbReference type="AlphaFoldDB" id="A0A9D1LJF6"/>
<evidence type="ECO:0000313" key="2">
    <source>
        <dbReference type="Proteomes" id="UP000824082"/>
    </source>
</evidence>
<protein>
    <submittedName>
        <fullName evidence="1">Uncharacterized protein</fullName>
    </submittedName>
</protein>
<evidence type="ECO:0000313" key="1">
    <source>
        <dbReference type="EMBL" id="HIU41830.1"/>
    </source>
</evidence>
<dbReference type="Proteomes" id="UP000824082">
    <property type="component" value="Unassembled WGS sequence"/>
</dbReference>
<reference evidence="1" key="2">
    <citation type="journal article" date="2021" name="PeerJ">
        <title>Extensive microbial diversity within the chicken gut microbiome revealed by metagenomics and culture.</title>
        <authorList>
            <person name="Gilroy R."/>
            <person name="Ravi A."/>
            <person name="Getino M."/>
            <person name="Pursley I."/>
            <person name="Horton D.L."/>
            <person name="Alikhan N.F."/>
            <person name="Baker D."/>
            <person name="Gharbi K."/>
            <person name="Hall N."/>
            <person name="Watson M."/>
            <person name="Adriaenssens E.M."/>
            <person name="Foster-Nyarko E."/>
            <person name="Jarju S."/>
            <person name="Secka A."/>
            <person name="Antonio M."/>
            <person name="Oren A."/>
            <person name="Chaudhuri R.R."/>
            <person name="La Ragione R."/>
            <person name="Hildebrand F."/>
            <person name="Pallen M.J."/>
        </authorList>
    </citation>
    <scope>NUCLEOTIDE SEQUENCE</scope>
    <source>
        <strain evidence="1">4509</strain>
    </source>
</reference>
<proteinExistence type="predicted"/>
<reference evidence="1" key="1">
    <citation type="submission" date="2020-10" db="EMBL/GenBank/DDBJ databases">
        <authorList>
            <person name="Gilroy R."/>
        </authorList>
    </citation>
    <scope>NUCLEOTIDE SEQUENCE</scope>
    <source>
        <strain evidence="1">4509</strain>
    </source>
</reference>
<accession>A0A9D1LJF6</accession>
<dbReference type="EMBL" id="DVMX01000093">
    <property type="protein sequence ID" value="HIU41830.1"/>
    <property type="molecule type" value="Genomic_DNA"/>
</dbReference>